<accession>A0A0P7BDR6</accession>
<keyword evidence="2" id="KW-1185">Reference proteome</keyword>
<proteinExistence type="predicted"/>
<evidence type="ECO:0008006" key="3">
    <source>
        <dbReference type="Google" id="ProtNLM"/>
    </source>
</evidence>
<reference evidence="1 2" key="1">
    <citation type="submission" date="2015-07" db="EMBL/GenBank/DDBJ databases">
        <title>The draft genome sequence of Leadbetterella sp. JN14-9.</title>
        <authorList>
            <person name="Liu Y."/>
            <person name="Du J."/>
            <person name="Shao Z."/>
        </authorList>
    </citation>
    <scope>NUCLEOTIDE SEQUENCE [LARGE SCALE GENOMIC DNA]</scope>
    <source>
        <strain evidence="1 2">JN14-9</strain>
    </source>
</reference>
<sequence>MFSFSFLFGSCSTKECCVYPELAEFHGEWELVKVVNGFAQLEWEGDEIPYKETLIINGETGTITFQRDDVAAEISAIEIKVEGGNDAIILKDWNEYQWYWFDESEGKTQLVLYQRAPLSAILADGSNFYYSKK</sequence>
<dbReference type="AlphaFoldDB" id="A0A0P7BDR6"/>
<organism evidence="1 2">
    <name type="scientific">Jiulongibacter sediminis</name>
    <dbReference type="NCBI Taxonomy" id="1605367"/>
    <lineage>
        <taxon>Bacteria</taxon>
        <taxon>Pseudomonadati</taxon>
        <taxon>Bacteroidota</taxon>
        <taxon>Cytophagia</taxon>
        <taxon>Cytophagales</taxon>
        <taxon>Leadbetterellaceae</taxon>
        <taxon>Jiulongibacter</taxon>
    </lineage>
</organism>
<dbReference type="EMBL" id="LGTQ01000006">
    <property type="protein sequence ID" value="KPM48887.1"/>
    <property type="molecule type" value="Genomic_DNA"/>
</dbReference>
<protein>
    <recommendedName>
        <fullName evidence="3">Lipocalin-like domain-containing protein</fullName>
    </recommendedName>
</protein>
<comment type="caution">
    <text evidence="1">The sequence shown here is derived from an EMBL/GenBank/DDBJ whole genome shotgun (WGS) entry which is preliminary data.</text>
</comment>
<name>A0A0P7BDR6_9BACT</name>
<dbReference type="Proteomes" id="UP000050454">
    <property type="component" value="Unassembled WGS sequence"/>
</dbReference>
<evidence type="ECO:0000313" key="1">
    <source>
        <dbReference type="EMBL" id="KPM48887.1"/>
    </source>
</evidence>
<evidence type="ECO:0000313" key="2">
    <source>
        <dbReference type="Proteomes" id="UP000050454"/>
    </source>
</evidence>
<gene>
    <name evidence="1" type="ORF">AFM12_10030</name>
</gene>
<dbReference type="STRING" id="1605367.AFM12_10030"/>